<reference evidence="3 4" key="1">
    <citation type="journal article" date="2020" name="Fungal Divers.">
        <title>Resolving the Mortierellaceae phylogeny through synthesis of multi-gene phylogenetics and phylogenomics.</title>
        <authorList>
            <person name="Vandepol N."/>
            <person name="Liber J."/>
            <person name="Desiro A."/>
            <person name="Na H."/>
            <person name="Kennedy M."/>
            <person name="Barry K."/>
            <person name="Grigoriev I.V."/>
            <person name="Miller A.N."/>
            <person name="O'Donnell K."/>
            <person name="Stajich J.E."/>
            <person name="Bonito G."/>
        </authorList>
    </citation>
    <scope>NUCLEOTIDE SEQUENCE [LARGE SCALE GENOMIC DNA]</scope>
    <source>
        <strain evidence="3 4">AD045</strain>
    </source>
</reference>
<feature type="compositionally biased region" description="Low complexity" evidence="1">
    <location>
        <begin position="366"/>
        <end position="375"/>
    </location>
</feature>
<sequence>MVQLTLPLLDNIDNESGNSSQTDCDPSQSIYDTKSCIKDFLFCSDDNPCPSKIPCVDRVCQCEPNTKSYITLMPNPVRMYTLGCNFDRKRESDSCRDYEYLVDKTCLLNYCSSAVPCYAGQCDSKRNVCTNITASAARQPLPVNNNHIISLGEDPFGTQKEGISPVLIILIAAGAVVALALIGCIVRTATQWTKSSVAWASDKSSSAAGGDDDNNGDEKTYNNNNSSNRGMPSVKEVSNASSNQSESSIQRKPSKFTGSHYMPEDVGQSTSALSDISPFGTPVPSPHFSPYSHPNHGQDSDMSLSNPFRHRVDDSRISMDLLSSGSVGKDHHPMSELSSSPELGSIDKPNPAAPFSVPAPVPARSPPSSSLSLPLGQDLRISRSQTFSRTPSSNLSPDYHSNPHQTEIRSAPLPIVGSRPPPPPPTMYSDRIVPPMMAYSQHRLSSATVMAPSMSLDSFMDYSSGNQHQQRNSVVLNDSPHSSRPSSPALRPSSSVGSPLVIQSGAERLPALTVPHKQSMLRHSASVPQLVDPSSTPVQRNLPAGFASSPVTTAVKRY</sequence>
<feature type="compositionally biased region" description="Low complexity" evidence="1">
    <location>
        <begin position="200"/>
        <end position="209"/>
    </location>
</feature>
<feature type="compositionally biased region" description="Polar residues" evidence="1">
    <location>
        <begin position="461"/>
        <end position="476"/>
    </location>
</feature>
<protein>
    <submittedName>
        <fullName evidence="3">Uncharacterized protein</fullName>
    </submittedName>
</protein>
<gene>
    <name evidence="3" type="ORF">BGZ96_011762</name>
</gene>
<evidence type="ECO:0000256" key="2">
    <source>
        <dbReference type="SAM" id="Phobius"/>
    </source>
</evidence>
<feature type="compositionally biased region" description="Low complexity" evidence="1">
    <location>
        <begin position="238"/>
        <end position="248"/>
    </location>
</feature>
<keyword evidence="4" id="KW-1185">Reference proteome</keyword>
<evidence type="ECO:0000256" key="1">
    <source>
        <dbReference type="SAM" id="MobiDB-lite"/>
    </source>
</evidence>
<keyword evidence="2" id="KW-1133">Transmembrane helix</keyword>
<name>A0ABQ7JRZ6_9FUNG</name>
<feature type="region of interest" description="Disordered" evidence="1">
    <location>
        <begin position="322"/>
        <end position="407"/>
    </location>
</feature>
<dbReference type="Proteomes" id="UP001194696">
    <property type="component" value="Unassembled WGS sequence"/>
</dbReference>
<evidence type="ECO:0000313" key="3">
    <source>
        <dbReference type="EMBL" id="KAG0283867.1"/>
    </source>
</evidence>
<proteinExistence type="predicted"/>
<feature type="region of interest" description="Disordered" evidence="1">
    <location>
        <begin position="460"/>
        <end position="498"/>
    </location>
</feature>
<feature type="compositionally biased region" description="Polar residues" evidence="1">
    <location>
        <begin position="295"/>
        <end position="306"/>
    </location>
</feature>
<feature type="compositionally biased region" description="Low complexity" evidence="1">
    <location>
        <begin position="479"/>
        <end position="498"/>
    </location>
</feature>
<organism evidence="3 4">
    <name type="scientific">Linnemannia gamsii</name>
    <dbReference type="NCBI Taxonomy" id="64522"/>
    <lineage>
        <taxon>Eukaryota</taxon>
        <taxon>Fungi</taxon>
        <taxon>Fungi incertae sedis</taxon>
        <taxon>Mucoromycota</taxon>
        <taxon>Mortierellomycotina</taxon>
        <taxon>Mortierellomycetes</taxon>
        <taxon>Mortierellales</taxon>
        <taxon>Mortierellaceae</taxon>
        <taxon>Linnemannia</taxon>
    </lineage>
</organism>
<feature type="region of interest" description="Disordered" evidence="1">
    <location>
        <begin position="523"/>
        <end position="546"/>
    </location>
</feature>
<accession>A0ABQ7JRZ6</accession>
<keyword evidence="2" id="KW-0472">Membrane</keyword>
<feature type="compositionally biased region" description="Polar residues" evidence="1">
    <location>
        <begin position="221"/>
        <end position="230"/>
    </location>
</feature>
<feature type="region of interest" description="Disordered" evidence="1">
    <location>
        <begin position="200"/>
        <end position="308"/>
    </location>
</feature>
<feature type="compositionally biased region" description="Polar residues" evidence="1">
    <location>
        <begin position="382"/>
        <end position="396"/>
    </location>
</feature>
<dbReference type="EMBL" id="JAAAIM010000847">
    <property type="protein sequence ID" value="KAG0283867.1"/>
    <property type="molecule type" value="Genomic_DNA"/>
</dbReference>
<evidence type="ECO:0000313" key="4">
    <source>
        <dbReference type="Proteomes" id="UP001194696"/>
    </source>
</evidence>
<feature type="transmembrane region" description="Helical" evidence="2">
    <location>
        <begin position="166"/>
        <end position="186"/>
    </location>
</feature>
<comment type="caution">
    <text evidence="3">The sequence shown here is derived from an EMBL/GenBank/DDBJ whole genome shotgun (WGS) entry which is preliminary data.</text>
</comment>
<keyword evidence="2" id="KW-0812">Transmembrane</keyword>